<evidence type="ECO:0000256" key="9">
    <source>
        <dbReference type="ARBA" id="ARBA00023235"/>
    </source>
</evidence>
<dbReference type="Pfam" id="PF00977">
    <property type="entry name" value="His_biosynth"/>
    <property type="match status" value="1"/>
</dbReference>
<keyword evidence="7" id="KW-0028">Amino-acid biosynthesis</keyword>
<comment type="pathway">
    <text evidence="3">Amino-acid biosynthesis; L-histidine biosynthesis; L-histidine from 5-phospho-alpha-D-ribose 1-diphosphate: step 4/9.</text>
</comment>
<keyword evidence="8" id="KW-0368">Histidine biosynthesis</keyword>
<dbReference type="InterPro" id="IPR023016">
    <property type="entry name" value="HisA/PriA"/>
</dbReference>
<comment type="catalytic activity">
    <reaction evidence="1">
        <text>1-(5-phospho-beta-D-ribosyl)-5-[(5-phospho-beta-D-ribosylamino)methylideneamino]imidazole-4-carboxamide = 5-[(5-phospho-1-deoxy-D-ribulos-1-ylimino)methylamino]-1-(5-phospho-beta-D-ribosyl)imidazole-4-carboxamide</text>
        <dbReference type="Rhea" id="RHEA:15469"/>
        <dbReference type="ChEBI" id="CHEBI:58435"/>
        <dbReference type="ChEBI" id="CHEBI:58525"/>
        <dbReference type="EC" id="5.3.1.16"/>
    </reaction>
</comment>
<evidence type="ECO:0000256" key="7">
    <source>
        <dbReference type="ARBA" id="ARBA00022605"/>
    </source>
</evidence>
<dbReference type="EMBL" id="UINC01001070">
    <property type="protein sequence ID" value="SUZ69716.1"/>
    <property type="molecule type" value="Genomic_DNA"/>
</dbReference>
<dbReference type="PANTHER" id="PTHR43090">
    <property type="entry name" value="1-(5-PHOSPHORIBOSYL)-5-[(5-PHOSPHORIBOSYLAMINO)METHYLIDENEAMINO] IMIDAZOLE-4-CARBOXAMIDE ISOMERASE"/>
    <property type="match status" value="1"/>
</dbReference>
<dbReference type="InterPro" id="IPR006062">
    <property type="entry name" value="His_biosynth"/>
</dbReference>
<comment type="subcellular location">
    <subcellularLocation>
        <location evidence="2">Cytoplasm</location>
    </subcellularLocation>
</comment>
<evidence type="ECO:0000313" key="10">
    <source>
        <dbReference type="EMBL" id="SUZ69716.1"/>
    </source>
</evidence>
<keyword evidence="6" id="KW-0963">Cytoplasm</keyword>
<accession>A0A381PRR5</accession>
<dbReference type="InterPro" id="IPR013785">
    <property type="entry name" value="Aldolase_TIM"/>
</dbReference>
<dbReference type="HAMAP" id="MF_01014">
    <property type="entry name" value="HisA"/>
    <property type="match status" value="1"/>
</dbReference>
<dbReference type="Gene3D" id="3.20.20.70">
    <property type="entry name" value="Aldolase class I"/>
    <property type="match status" value="1"/>
</dbReference>
<evidence type="ECO:0000256" key="4">
    <source>
        <dbReference type="ARBA" id="ARBA00009667"/>
    </source>
</evidence>
<evidence type="ECO:0000256" key="5">
    <source>
        <dbReference type="ARBA" id="ARBA00012550"/>
    </source>
</evidence>
<protein>
    <recommendedName>
        <fullName evidence="5">1-(5-phosphoribosyl)-5-[(5-phosphoribosylamino)methylideneamino]imidazole-4-carboxamideisomerase</fullName>
        <ecNumber evidence="5">5.3.1.16</ecNumber>
    </recommendedName>
</protein>
<dbReference type="InterPro" id="IPR044524">
    <property type="entry name" value="Isoase_HisA-like"/>
</dbReference>
<dbReference type="AlphaFoldDB" id="A0A381PRR5"/>
<keyword evidence="9" id="KW-0413">Isomerase</keyword>
<dbReference type="PANTHER" id="PTHR43090:SF2">
    <property type="entry name" value="1-(5-PHOSPHORIBOSYL)-5-[(5-PHOSPHORIBOSYLAMINO)METHYLIDENEAMINO] IMIDAZOLE-4-CARBOXAMIDE ISOMERASE"/>
    <property type="match status" value="1"/>
</dbReference>
<evidence type="ECO:0000256" key="1">
    <source>
        <dbReference type="ARBA" id="ARBA00000901"/>
    </source>
</evidence>
<dbReference type="GO" id="GO:0005737">
    <property type="term" value="C:cytoplasm"/>
    <property type="evidence" value="ECO:0007669"/>
    <property type="project" value="UniProtKB-SubCell"/>
</dbReference>
<evidence type="ECO:0000256" key="2">
    <source>
        <dbReference type="ARBA" id="ARBA00004496"/>
    </source>
</evidence>
<dbReference type="CDD" id="cd04732">
    <property type="entry name" value="HisA"/>
    <property type="match status" value="1"/>
</dbReference>
<evidence type="ECO:0000256" key="6">
    <source>
        <dbReference type="ARBA" id="ARBA00022490"/>
    </source>
</evidence>
<dbReference type="SUPFAM" id="SSF51366">
    <property type="entry name" value="Ribulose-phoshate binding barrel"/>
    <property type="match status" value="1"/>
</dbReference>
<dbReference type="GO" id="GO:0000105">
    <property type="term" value="P:L-histidine biosynthetic process"/>
    <property type="evidence" value="ECO:0007669"/>
    <property type="project" value="UniProtKB-UniPathway"/>
</dbReference>
<dbReference type="UniPathway" id="UPA00031">
    <property type="reaction ID" value="UER00009"/>
</dbReference>
<sequence length="245" mass="27769">MKLIPAIDLLNQKCVRLYQGNFDEVTYYDLDPAELAKHYQTLGCNNLHLVDLNGSRDGVNTNTHIIDNLLNCTDLNIQMGGGIRSPEDIKKWLKSNLKQLVIGSFAIKDFNVFTECFDDDQKSRAIIALDVSIVNNLPMVMVEGWQKQTDLDLWSMINRFNDNGFFNFLITDISKDGTLQGPNLLLYEQCKKHSIDSKIICSGGISSLNDLQELRDLSMYAAVVGKSLLEKKITDKEIIKFLQEE</sequence>
<reference evidence="10" key="1">
    <citation type="submission" date="2018-05" db="EMBL/GenBank/DDBJ databases">
        <authorList>
            <person name="Lanie J.A."/>
            <person name="Ng W.-L."/>
            <person name="Kazmierczak K.M."/>
            <person name="Andrzejewski T.M."/>
            <person name="Davidsen T.M."/>
            <person name="Wayne K.J."/>
            <person name="Tettelin H."/>
            <person name="Glass J.I."/>
            <person name="Rusch D."/>
            <person name="Podicherti R."/>
            <person name="Tsui H.-C.T."/>
            <person name="Winkler M.E."/>
        </authorList>
    </citation>
    <scope>NUCLEOTIDE SEQUENCE</scope>
</reference>
<organism evidence="10">
    <name type="scientific">marine metagenome</name>
    <dbReference type="NCBI Taxonomy" id="408172"/>
    <lineage>
        <taxon>unclassified sequences</taxon>
        <taxon>metagenomes</taxon>
        <taxon>ecological metagenomes</taxon>
    </lineage>
</organism>
<dbReference type="EC" id="5.3.1.16" evidence="5"/>
<proteinExistence type="inferred from homology"/>
<dbReference type="FunFam" id="3.20.20.70:FF:000009">
    <property type="entry name" value="1-(5-phosphoribosyl)-5-[(5-phosphoribosylamino)methylideneamino] imidazole-4-carboxamide isomerase"/>
    <property type="match status" value="1"/>
</dbReference>
<evidence type="ECO:0000256" key="8">
    <source>
        <dbReference type="ARBA" id="ARBA00023102"/>
    </source>
</evidence>
<comment type="similarity">
    <text evidence="4">Belongs to the HisA/HisF family.</text>
</comment>
<dbReference type="GO" id="GO:0003949">
    <property type="term" value="F:1-(5-phosphoribosyl)-5-[(5-phosphoribosylamino)methylideneamino]imidazole-4-carboxamide isomerase activity"/>
    <property type="evidence" value="ECO:0007669"/>
    <property type="project" value="UniProtKB-EC"/>
</dbReference>
<dbReference type="GO" id="GO:0000162">
    <property type="term" value="P:L-tryptophan biosynthetic process"/>
    <property type="evidence" value="ECO:0007669"/>
    <property type="project" value="TreeGrafter"/>
</dbReference>
<dbReference type="InterPro" id="IPR011060">
    <property type="entry name" value="RibuloseP-bd_barrel"/>
</dbReference>
<evidence type="ECO:0000256" key="3">
    <source>
        <dbReference type="ARBA" id="ARBA00005133"/>
    </source>
</evidence>
<gene>
    <name evidence="10" type="ORF">METZ01_LOCUS22570</name>
</gene>
<name>A0A381PRR5_9ZZZZ</name>